<sequence>MNVEFLDQGVGDGKTPQKGQTVWVHYTGKLTNGKVFDASIERGEPIKFILGVGQVIPCWDRGIAQLQLQQKARLTCPPDLAYGSRGAGSSIPPNSTLIFDVELHRFQ</sequence>
<dbReference type="FunFam" id="3.10.50.40:FF:000025">
    <property type="entry name" value="Peptidylprolyl isomerase"/>
    <property type="match status" value="1"/>
</dbReference>
<protein>
    <recommendedName>
        <fullName evidence="2 5">peptidylprolyl isomerase</fullName>
        <ecNumber evidence="2 5">5.2.1.8</ecNumber>
    </recommendedName>
</protein>
<dbReference type="InterPro" id="IPR001179">
    <property type="entry name" value="PPIase_FKBP_dom"/>
</dbReference>
<dbReference type="PANTHER" id="PTHR10516">
    <property type="entry name" value="PEPTIDYL-PROLYL CIS-TRANS ISOMERASE"/>
    <property type="match status" value="1"/>
</dbReference>
<evidence type="ECO:0000259" key="6">
    <source>
        <dbReference type="PROSITE" id="PS50059"/>
    </source>
</evidence>
<dbReference type="AlphaFoldDB" id="A0A078B524"/>
<evidence type="ECO:0000313" key="7">
    <source>
        <dbReference type="EMBL" id="CDW89625.1"/>
    </source>
</evidence>
<dbReference type="Pfam" id="PF00254">
    <property type="entry name" value="FKBP_C"/>
    <property type="match status" value="1"/>
</dbReference>
<name>A0A078B524_STYLE</name>
<comment type="catalytic activity">
    <reaction evidence="1 5">
        <text>[protein]-peptidylproline (omega=180) = [protein]-peptidylproline (omega=0)</text>
        <dbReference type="Rhea" id="RHEA:16237"/>
        <dbReference type="Rhea" id="RHEA-COMP:10747"/>
        <dbReference type="Rhea" id="RHEA-COMP:10748"/>
        <dbReference type="ChEBI" id="CHEBI:83833"/>
        <dbReference type="ChEBI" id="CHEBI:83834"/>
        <dbReference type="EC" id="5.2.1.8"/>
    </reaction>
</comment>
<dbReference type="PANTHER" id="PTHR10516:SF443">
    <property type="entry name" value="FK506-BINDING PROTEIN 59-RELATED"/>
    <property type="match status" value="1"/>
</dbReference>
<feature type="domain" description="PPIase FKBP-type" evidence="6">
    <location>
        <begin position="19"/>
        <end position="107"/>
    </location>
</feature>
<evidence type="ECO:0000313" key="8">
    <source>
        <dbReference type="Proteomes" id="UP000039865"/>
    </source>
</evidence>
<keyword evidence="8" id="KW-1185">Reference proteome</keyword>
<dbReference type="OMA" id="FTQATMG"/>
<organism evidence="7 8">
    <name type="scientific">Stylonychia lemnae</name>
    <name type="common">Ciliate</name>
    <dbReference type="NCBI Taxonomy" id="5949"/>
    <lineage>
        <taxon>Eukaryota</taxon>
        <taxon>Sar</taxon>
        <taxon>Alveolata</taxon>
        <taxon>Ciliophora</taxon>
        <taxon>Intramacronucleata</taxon>
        <taxon>Spirotrichea</taxon>
        <taxon>Stichotrichia</taxon>
        <taxon>Sporadotrichida</taxon>
        <taxon>Oxytrichidae</taxon>
        <taxon>Stylonychinae</taxon>
        <taxon>Stylonychia</taxon>
    </lineage>
</organism>
<keyword evidence="3 5" id="KW-0697">Rotamase</keyword>
<evidence type="ECO:0000256" key="3">
    <source>
        <dbReference type="ARBA" id="ARBA00023110"/>
    </source>
</evidence>
<dbReference type="EC" id="5.2.1.8" evidence="2 5"/>
<evidence type="ECO:0000256" key="1">
    <source>
        <dbReference type="ARBA" id="ARBA00000971"/>
    </source>
</evidence>
<gene>
    <name evidence="7" type="primary">Contig10606.g11327</name>
    <name evidence="7" type="ORF">STYLEM_18759</name>
</gene>
<dbReference type="InParanoid" id="A0A078B524"/>
<dbReference type="OrthoDB" id="1902587at2759"/>
<evidence type="ECO:0000256" key="5">
    <source>
        <dbReference type="PROSITE-ProRule" id="PRU00277"/>
    </source>
</evidence>
<dbReference type="InterPro" id="IPR046357">
    <property type="entry name" value="PPIase_dom_sf"/>
</dbReference>
<dbReference type="SUPFAM" id="SSF54534">
    <property type="entry name" value="FKBP-like"/>
    <property type="match status" value="1"/>
</dbReference>
<dbReference type="GO" id="GO:0003755">
    <property type="term" value="F:peptidyl-prolyl cis-trans isomerase activity"/>
    <property type="evidence" value="ECO:0007669"/>
    <property type="project" value="UniProtKB-KW"/>
</dbReference>
<evidence type="ECO:0000256" key="2">
    <source>
        <dbReference type="ARBA" id="ARBA00013194"/>
    </source>
</evidence>
<evidence type="ECO:0000256" key="4">
    <source>
        <dbReference type="ARBA" id="ARBA00023235"/>
    </source>
</evidence>
<dbReference type="InterPro" id="IPR050689">
    <property type="entry name" value="FKBP-type_PPIase"/>
</dbReference>
<dbReference type="PROSITE" id="PS50059">
    <property type="entry name" value="FKBP_PPIASE"/>
    <property type="match status" value="1"/>
</dbReference>
<dbReference type="Gene3D" id="3.10.50.40">
    <property type="match status" value="1"/>
</dbReference>
<dbReference type="Proteomes" id="UP000039865">
    <property type="component" value="Unassembled WGS sequence"/>
</dbReference>
<accession>A0A078B524</accession>
<proteinExistence type="predicted"/>
<keyword evidence="4 5" id="KW-0413">Isomerase</keyword>
<dbReference type="EMBL" id="CCKQ01017730">
    <property type="protein sequence ID" value="CDW89625.1"/>
    <property type="molecule type" value="Genomic_DNA"/>
</dbReference>
<reference evidence="7 8" key="1">
    <citation type="submission" date="2014-06" db="EMBL/GenBank/DDBJ databases">
        <authorList>
            <person name="Swart Estienne"/>
        </authorList>
    </citation>
    <scope>NUCLEOTIDE SEQUENCE [LARGE SCALE GENOMIC DNA]</scope>
    <source>
        <strain evidence="7 8">130c</strain>
    </source>
</reference>